<dbReference type="PANTHER" id="PTHR11439:SF440">
    <property type="entry name" value="INTEGRASE CATALYTIC DOMAIN-CONTAINING PROTEIN"/>
    <property type="match status" value="1"/>
</dbReference>
<dbReference type="EMBL" id="NBNE01001184">
    <property type="protein sequence ID" value="OWZ15147.1"/>
    <property type="molecule type" value="Genomic_DNA"/>
</dbReference>
<protein>
    <submittedName>
        <fullName evidence="2">Polyprotein</fullName>
    </submittedName>
</protein>
<proteinExistence type="predicted"/>
<dbReference type="STRING" id="4795.A0A225WDP3"/>
<dbReference type="GO" id="GO:0003676">
    <property type="term" value="F:nucleic acid binding"/>
    <property type="evidence" value="ECO:0007669"/>
    <property type="project" value="InterPro"/>
</dbReference>
<dbReference type="InterPro" id="IPR001584">
    <property type="entry name" value="Integrase_cat-core"/>
</dbReference>
<name>A0A225WDP3_9STRA</name>
<dbReference type="GO" id="GO:0015074">
    <property type="term" value="P:DNA integration"/>
    <property type="evidence" value="ECO:0007669"/>
    <property type="project" value="InterPro"/>
</dbReference>
<gene>
    <name evidence="2" type="ORF">PHMEG_00011263</name>
</gene>
<organism evidence="2 3">
    <name type="scientific">Phytophthora megakarya</name>
    <dbReference type="NCBI Taxonomy" id="4795"/>
    <lineage>
        <taxon>Eukaryota</taxon>
        <taxon>Sar</taxon>
        <taxon>Stramenopiles</taxon>
        <taxon>Oomycota</taxon>
        <taxon>Peronosporomycetes</taxon>
        <taxon>Peronosporales</taxon>
        <taxon>Peronosporaceae</taxon>
        <taxon>Phytophthora</taxon>
    </lineage>
</organism>
<reference evidence="3" key="1">
    <citation type="submission" date="2017-03" db="EMBL/GenBank/DDBJ databases">
        <title>Phytopthora megakarya and P. palmivora, two closely related causual agents of cacao black pod achieved similar genome size and gene model numbers by different mechanisms.</title>
        <authorList>
            <person name="Ali S."/>
            <person name="Shao J."/>
            <person name="Larry D.J."/>
            <person name="Kronmiller B."/>
            <person name="Shen D."/>
            <person name="Strem M.D."/>
            <person name="Melnick R.L."/>
            <person name="Guiltinan M.J."/>
            <person name="Tyler B.M."/>
            <person name="Meinhardt L.W."/>
            <person name="Bailey B.A."/>
        </authorList>
    </citation>
    <scope>NUCLEOTIDE SEQUENCE [LARGE SCALE GENOMIC DNA]</scope>
    <source>
        <strain evidence="3">zdho120</strain>
    </source>
</reference>
<dbReference type="InterPro" id="IPR036397">
    <property type="entry name" value="RNaseH_sf"/>
</dbReference>
<dbReference type="Proteomes" id="UP000198211">
    <property type="component" value="Unassembled WGS sequence"/>
</dbReference>
<evidence type="ECO:0000313" key="2">
    <source>
        <dbReference type="EMBL" id="OWZ15147.1"/>
    </source>
</evidence>
<feature type="domain" description="Integrase catalytic" evidence="1">
    <location>
        <begin position="138"/>
        <end position="247"/>
    </location>
</feature>
<sequence length="247" mass="27897">MIMIRGAPGIFKLKYQRTVALSLSEAEYMALSLYTQEVLWTRAMLKDMGHEQMGATQVWEANQGAIALASNAGRNVRTKHVTITQKQVIANFTVTNGVADIDLWHARLGHTCPEYIRSMVDRGMTKGTRKTLQKNFERKITHANDMVFADLLIPRVHNGTQYTAVLVVMDGHSRFYIAWAERQHGKRVVEVVILKWQSDDQDAGLAKQVLMDKGHDICNSTTELWYKRKGIVHTKTGPESSQLSAVE</sequence>
<dbReference type="PANTHER" id="PTHR11439">
    <property type="entry name" value="GAG-POL-RELATED RETROTRANSPOSON"/>
    <property type="match status" value="1"/>
</dbReference>
<dbReference type="InterPro" id="IPR012337">
    <property type="entry name" value="RNaseH-like_sf"/>
</dbReference>
<evidence type="ECO:0000313" key="3">
    <source>
        <dbReference type="Proteomes" id="UP000198211"/>
    </source>
</evidence>
<dbReference type="PROSITE" id="PS50994">
    <property type="entry name" value="INTEGRASE"/>
    <property type="match status" value="1"/>
</dbReference>
<keyword evidence="3" id="KW-1185">Reference proteome</keyword>
<dbReference type="CDD" id="cd09272">
    <property type="entry name" value="RNase_HI_RT_Ty1"/>
    <property type="match status" value="1"/>
</dbReference>
<evidence type="ECO:0000259" key="1">
    <source>
        <dbReference type="PROSITE" id="PS50994"/>
    </source>
</evidence>
<dbReference type="OrthoDB" id="122830at2759"/>
<dbReference type="SUPFAM" id="SSF53098">
    <property type="entry name" value="Ribonuclease H-like"/>
    <property type="match status" value="1"/>
</dbReference>
<dbReference type="AlphaFoldDB" id="A0A225WDP3"/>
<comment type="caution">
    <text evidence="2">The sequence shown here is derived from an EMBL/GenBank/DDBJ whole genome shotgun (WGS) entry which is preliminary data.</text>
</comment>
<dbReference type="Gene3D" id="3.30.420.10">
    <property type="entry name" value="Ribonuclease H-like superfamily/Ribonuclease H"/>
    <property type="match status" value="1"/>
</dbReference>
<accession>A0A225WDP3</accession>